<evidence type="ECO:0000313" key="11">
    <source>
        <dbReference type="Proteomes" id="UP000220527"/>
    </source>
</evidence>
<dbReference type="GO" id="GO:0030170">
    <property type="term" value="F:pyridoxal phosphate binding"/>
    <property type="evidence" value="ECO:0007669"/>
    <property type="project" value="UniProtKB-UniRule"/>
</dbReference>
<dbReference type="AlphaFoldDB" id="A0A2A6RFX3"/>
<dbReference type="SUPFAM" id="SSF50621">
    <property type="entry name" value="Alanine racemase C-terminal domain-like"/>
    <property type="match status" value="1"/>
</dbReference>
<dbReference type="PRINTS" id="PR01179">
    <property type="entry name" value="ODADCRBXLASE"/>
</dbReference>
<feature type="binding site" evidence="5">
    <location>
        <position position="336"/>
    </location>
    <ligand>
        <name>substrate</name>
    </ligand>
</feature>
<keyword evidence="5 8" id="KW-0457">Lysine biosynthesis</keyword>
<dbReference type="InterPro" id="IPR029066">
    <property type="entry name" value="PLP-binding_barrel"/>
</dbReference>
<dbReference type="FunFam" id="3.20.20.10:FF:000003">
    <property type="entry name" value="Diaminopimelate decarboxylase"/>
    <property type="match status" value="1"/>
</dbReference>
<dbReference type="Gene3D" id="3.20.20.10">
    <property type="entry name" value="Alanine racemase"/>
    <property type="match status" value="1"/>
</dbReference>
<feature type="binding site" evidence="5">
    <location>
        <position position="364"/>
    </location>
    <ligand>
        <name>substrate</name>
    </ligand>
</feature>
<dbReference type="RefSeq" id="WP_097645379.1">
    <property type="nucleotide sequence ID" value="NZ_NQWI01000111.1"/>
</dbReference>
<dbReference type="Pfam" id="PF02784">
    <property type="entry name" value="Orn_Arg_deC_N"/>
    <property type="match status" value="1"/>
</dbReference>
<dbReference type="HAMAP" id="MF_02120">
    <property type="entry name" value="LysA"/>
    <property type="match status" value="1"/>
</dbReference>
<dbReference type="InterPro" id="IPR022653">
    <property type="entry name" value="De-COase2_pyr-phos_BS"/>
</dbReference>
<feature type="binding site" evidence="5">
    <location>
        <position position="295"/>
    </location>
    <ligand>
        <name>substrate</name>
    </ligand>
</feature>
<protein>
    <recommendedName>
        <fullName evidence="5 6">Diaminopimelate decarboxylase</fullName>
        <shortName evidence="5">DAP decarboxylase</shortName>
        <shortName evidence="5">DAPDC</shortName>
        <ecNumber evidence="5 6">4.1.1.20</ecNumber>
    </recommendedName>
</protein>
<evidence type="ECO:0000256" key="4">
    <source>
        <dbReference type="ARBA" id="ARBA00023239"/>
    </source>
</evidence>
<dbReference type="Gene3D" id="2.40.37.10">
    <property type="entry name" value="Lyase, Ornithine Decarboxylase, Chain A, domain 1"/>
    <property type="match status" value="1"/>
</dbReference>
<comment type="subunit">
    <text evidence="5">Homodimer.</text>
</comment>
<sequence length="436" mass="45828">MLNAAHIWPISAEVRSGRLYLGGCDTVALADAYGTPLYLLDEATVRGAMRAYQTAFGSTGLQVRIHYASKALLNLALAQIVAQEGLGLDVVSGTELLVARRAGLPMAHVHMHGNAKSDAEMERALTWGVGSLVVDNLDELARLAQLSAGRSQPQGVLLRLAPEIEAATHAHIATGGSGSKFGLPLAALPAAVQQLLATPSLRLDGLHAHIGSQLFALDELCATLEVLVQAAAQVQRDYKLTMRELSPGGGLGVPYTATQPLPDLTEYAARLAQTLRSACAAHGLPLPRLTLEPGRSIVARAGVALYRVVARKVQHGQVQYLHIDGGMADNLRPALYGANYSALLANQASAPPGPPVAVAGRYCEAGDVLLRDAALPPAVPGDLLAVATTGAYTLSMASNYNLTPRPALLLLGNGSAQLIQRREREEDLLARDHVLG</sequence>
<comment type="pathway">
    <text evidence="5 8">Amino-acid biosynthesis; L-lysine biosynthesis via DAP pathway; L-lysine from DL-2,6-diaminopimelate: step 1/1.</text>
</comment>
<dbReference type="GO" id="GO:0008836">
    <property type="term" value="F:diaminopimelate decarboxylase activity"/>
    <property type="evidence" value="ECO:0007669"/>
    <property type="project" value="UniProtKB-UniRule"/>
</dbReference>
<comment type="function">
    <text evidence="5">Specifically catalyzes the decarboxylation of meso-diaminopimelate (meso-DAP) to L-lysine.</text>
</comment>
<evidence type="ECO:0000256" key="8">
    <source>
        <dbReference type="RuleBase" id="RU003738"/>
    </source>
</evidence>
<dbReference type="NCBIfam" id="TIGR01048">
    <property type="entry name" value="lysA"/>
    <property type="match status" value="1"/>
</dbReference>
<evidence type="ECO:0000259" key="9">
    <source>
        <dbReference type="Pfam" id="PF02784"/>
    </source>
</evidence>
<evidence type="ECO:0000313" key="10">
    <source>
        <dbReference type="EMBL" id="PDW01760.1"/>
    </source>
</evidence>
<dbReference type="EMBL" id="NQWI01000111">
    <property type="protein sequence ID" value="PDW01760.1"/>
    <property type="molecule type" value="Genomic_DNA"/>
</dbReference>
<organism evidence="10 11">
    <name type="scientific">Candidatus Viridilinea mediisalina</name>
    <dbReference type="NCBI Taxonomy" id="2024553"/>
    <lineage>
        <taxon>Bacteria</taxon>
        <taxon>Bacillati</taxon>
        <taxon>Chloroflexota</taxon>
        <taxon>Chloroflexia</taxon>
        <taxon>Chloroflexales</taxon>
        <taxon>Chloroflexineae</taxon>
        <taxon>Oscillochloridaceae</taxon>
        <taxon>Candidatus Viridilinea</taxon>
    </lineage>
</organism>
<dbReference type="PROSITE" id="PS00878">
    <property type="entry name" value="ODR_DC_2_1"/>
    <property type="match status" value="1"/>
</dbReference>
<feature type="domain" description="Orn/DAP/Arg decarboxylase 2 N-terminal" evidence="9">
    <location>
        <begin position="43"/>
        <end position="299"/>
    </location>
</feature>
<comment type="cofactor">
    <cofactor evidence="1 5 7 8">
        <name>pyridoxal 5'-phosphate</name>
        <dbReference type="ChEBI" id="CHEBI:597326"/>
    </cofactor>
</comment>
<comment type="similarity">
    <text evidence="5">Belongs to the Orn/Lys/Arg decarboxylase class-II family. LysA subfamily.</text>
</comment>
<dbReference type="PANTHER" id="PTHR43727">
    <property type="entry name" value="DIAMINOPIMELATE DECARBOXYLASE"/>
    <property type="match status" value="1"/>
</dbReference>
<keyword evidence="3 5" id="KW-0663">Pyridoxal phosphate</keyword>
<feature type="modified residue" description="N6-(pyridoxal phosphate)lysine" evidence="5 7">
    <location>
        <position position="70"/>
    </location>
</feature>
<feature type="binding site" evidence="5">
    <location>
        <position position="250"/>
    </location>
    <ligand>
        <name>pyridoxal 5'-phosphate</name>
        <dbReference type="ChEBI" id="CHEBI:597326"/>
    </ligand>
</feature>
<accession>A0A2A6RFX3</accession>
<dbReference type="EC" id="4.1.1.20" evidence="5 6"/>
<keyword evidence="2 5" id="KW-0210">Decarboxylase</keyword>
<keyword evidence="5" id="KW-0028">Amino-acid biosynthesis</keyword>
<evidence type="ECO:0000256" key="3">
    <source>
        <dbReference type="ARBA" id="ARBA00022898"/>
    </source>
</evidence>
<feature type="binding site" evidence="5">
    <location>
        <position position="392"/>
    </location>
    <ligand>
        <name>pyridoxal 5'-phosphate</name>
        <dbReference type="ChEBI" id="CHEBI:597326"/>
    </ligand>
</feature>
<evidence type="ECO:0000256" key="1">
    <source>
        <dbReference type="ARBA" id="ARBA00001933"/>
    </source>
</evidence>
<feature type="binding site" evidence="5">
    <location>
        <position position="392"/>
    </location>
    <ligand>
        <name>substrate</name>
    </ligand>
</feature>
<reference evidence="11" key="1">
    <citation type="submission" date="2017-08" db="EMBL/GenBank/DDBJ databases">
        <authorList>
            <person name="Grouzdev D.S."/>
            <person name="Gaisin V.A."/>
            <person name="Rysina M.S."/>
            <person name="Gorlenko V.M."/>
        </authorList>
    </citation>
    <scope>NUCLEOTIDE SEQUENCE [LARGE SCALE GENOMIC DNA]</scope>
    <source>
        <strain evidence="11">Kir15-3F</strain>
    </source>
</reference>
<evidence type="ECO:0000256" key="2">
    <source>
        <dbReference type="ARBA" id="ARBA00022793"/>
    </source>
</evidence>
<dbReference type="PRINTS" id="PR01181">
    <property type="entry name" value="DAPDCRBXLASE"/>
</dbReference>
<dbReference type="OrthoDB" id="9802241at2"/>
<comment type="caution">
    <text evidence="10">The sequence shown here is derived from an EMBL/GenBank/DDBJ whole genome shotgun (WGS) entry which is preliminary data.</text>
</comment>
<gene>
    <name evidence="5 10" type="primary">lysA</name>
    <name evidence="10" type="ORF">CJ255_17425</name>
</gene>
<keyword evidence="11" id="KW-1185">Reference proteome</keyword>
<dbReference type="InterPro" id="IPR022644">
    <property type="entry name" value="De-COase2_N"/>
</dbReference>
<feature type="active site" description="Proton donor" evidence="7">
    <location>
        <position position="363"/>
    </location>
</feature>
<dbReference type="InterPro" id="IPR000183">
    <property type="entry name" value="Orn/DAP/Arg_de-COase"/>
</dbReference>
<name>A0A2A6RFX3_9CHLR</name>
<dbReference type="GO" id="GO:0009089">
    <property type="term" value="P:lysine biosynthetic process via diaminopimelate"/>
    <property type="evidence" value="ECO:0007669"/>
    <property type="project" value="UniProtKB-UniRule"/>
</dbReference>
<proteinExistence type="inferred from homology"/>
<dbReference type="Proteomes" id="UP000220527">
    <property type="component" value="Unassembled WGS sequence"/>
</dbReference>
<feature type="binding site" evidence="5">
    <location>
        <position position="332"/>
    </location>
    <ligand>
        <name>substrate</name>
    </ligand>
</feature>
<dbReference type="UniPathway" id="UPA00034">
    <property type="reaction ID" value="UER00027"/>
</dbReference>
<dbReference type="InterPro" id="IPR009006">
    <property type="entry name" value="Ala_racemase/Decarboxylase_C"/>
</dbReference>
<dbReference type="PANTHER" id="PTHR43727:SF2">
    <property type="entry name" value="GROUP IV DECARBOXYLASE"/>
    <property type="match status" value="1"/>
</dbReference>
<evidence type="ECO:0000256" key="6">
    <source>
        <dbReference type="NCBIfam" id="TIGR01048"/>
    </source>
</evidence>
<comment type="catalytic activity">
    <reaction evidence="5 8">
        <text>meso-2,6-diaminopimelate + H(+) = L-lysine + CO2</text>
        <dbReference type="Rhea" id="RHEA:15101"/>
        <dbReference type="ChEBI" id="CHEBI:15378"/>
        <dbReference type="ChEBI" id="CHEBI:16526"/>
        <dbReference type="ChEBI" id="CHEBI:32551"/>
        <dbReference type="ChEBI" id="CHEBI:57791"/>
        <dbReference type="EC" id="4.1.1.20"/>
    </reaction>
</comment>
<evidence type="ECO:0000256" key="5">
    <source>
        <dbReference type="HAMAP-Rule" id="MF_02120"/>
    </source>
</evidence>
<dbReference type="SUPFAM" id="SSF51419">
    <property type="entry name" value="PLP-binding barrel"/>
    <property type="match status" value="1"/>
</dbReference>
<feature type="binding site" evidence="5">
    <location>
        <begin position="292"/>
        <end position="295"/>
    </location>
    <ligand>
        <name>pyridoxal 5'-phosphate</name>
        <dbReference type="ChEBI" id="CHEBI:597326"/>
    </ligand>
</feature>
<dbReference type="CDD" id="cd06828">
    <property type="entry name" value="PLPDE_III_DapDC"/>
    <property type="match status" value="1"/>
</dbReference>
<keyword evidence="4 5" id="KW-0456">Lyase</keyword>
<evidence type="ECO:0000256" key="7">
    <source>
        <dbReference type="PIRSR" id="PIRSR600183-50"/>
    </source>
</evidence>
<dbReference type="InterPro" id="IPR002986">
    <property type="entry name" value="DAP_deCOOHase_LysA"/>
</dbReference>